<feature type="compositionally biased region" description="Basic residues" evidence="1">
    <location>
        <begin position="55"/>
        <end position="76"/>
    </location>
</feature>
<evidence type="ECO:0000313" key="3">
    <source>
        <dbReference type="Proteomes" id="UP000494256"/>
    </source>
</evidence>
<dbReference type="Proteomes" id="UP000494256">
    <property type="component" value="Unassembled WGS sequence"/>
</dbReference>
<evidence type="ECO:0000256" key="1">
    <source>
        <dbReference type="SAM" id="MobiDB-lite"/>
    </source>
</evidence>
<feature type="compositionally biased region" description="Basic and acidic residues" evidence="1">
    <location>
        <begin position="135"/>
        <end position="175"/>
    </location>
</feature>
<evidence type="ECO:0000313" key="2">
    <source>
        <dbReference type="EMBL" id="CAB3241315.1"/>
    </source>
</evidence>
<organism evidence="2 3">
    <name type="scientific">Arctia plantaginis</name>
    <name type="common">Wood tiger moth</name>
    <name type="synonym">Phalaena plantaginis</name>
    <dbReference type="NCBI Taxonomy" id="874455"/>
    <lineage>
        <taxon>Eukaryota</taxon>
        <taxon>Metazoa</taxon>
        <taxon>Ecdysozoa</taxon>
        <taxon>Arthropoda</taxon>
        <taxon>Hexapoda</taxon>
        <taxon>Insecta</taxon>
        <taxon>Pterygota</taxon>
        <taxon>Neoptera</taxon>
        <taxon>Endopterygota</taxon>
        <taxon>Lepidoptera</taxon>
        <taxon>Glossata</taxon>
        <taxon>Ditrysia</taxon>
        <taxon>Noctuoidea</taxon>
        <taxon>Erebidae</taxon>
        <taxon>Arctiinae</taxon>
        <taxon>Arctia</taxon>
    </lineage>
</organism>
<feature type="region of interest" description="Disordered" evidence="1">
    <location>
        <begin position="135"/>
        <end position="217"/>
    </location>
</feature>
<dbReference type="AlphaFoldDB" id="A0A8S1A4Q8"/>
<dbReference type="EMBL" id="CADEBD010000309">
    <property type="protein sequence ID" value="CAB3241315.1"/>
    <property type="molecule type" value="Genomic_DNA"/>
</dbReference>
<reference evidence="2 3" key="1">
    <citation type="submission" date="2020-04" db="EMBL/GenBank/DDBJ databases">
        <authorList>
            <person name="Wallbank WR R."/>
            <person name="Pardo Diaz C."/>
            <person name="Kozak K."/>
            <person name="Martin S."/>
            <person name="Jiggins C."/>
            <person name="Moest M."/>
            <person name="Warren A I."/>
            <person name="Byers J.R.P. K."/>
            <person name="Montejo-Kovacevich G."/>
            <person name="Yen C E."/>
        </authorList>
    </citation>
    <scope>NUCLEOTIDE SEQUENCE [LARGE SCALE GENOMIC DNA]</scope>
</reference>
<dbReference type="OrthoDB" id="10037617at2759"/>
<comment type="caution">
    <text evidence="2">The sequence shown here is derived from an EMBL/GenBank/DDBJ whole genome shotgun (WGS) entry which is preliminary data.</text>
</comment>
<accession>A0A8S1A4Q8</accession>
<gene>
    <name evidence="2" type="ORF">APLA_LOCUS9546</name>
</gene>
<protein>
    <submittedName>
        <fullName evidence="2">Uncharacterized protein</fullName>
    </submittedName>
</protein>
<feature type="compositionally biased region" description="Basic and acidic residues" evidence="1">
    <location>
        <begin position="94"/>
        <end position="107"/>
    </location>
</feature>
<feature type="compositionally biased region" description="Polar residues" evidence="1">
    <location>
        <begin position="17"/>
        <end position="34"/>
    </location>
</feature>
<proteinExistence type="predicted"/>
<name>A0A8S1A4Q8_ARCPL</name>
<feature type="region of interest" description="Disordered" evidence="1">
    <location>
        <begin position="1"/>
        <end position="107"/>
    </location>
</feature>
<sequence length="217" mass="25007">MNSTPMSPVSERDSRARSLSHSVQELAGNSSAHNLRSRSPRLEQLIVSSPSQHSNIRRHLRSRERSSRSSHFRSHRHSCEPDSVRSPEGTPKIDFSRSNENSRESYTLRRRECGEQFSLCNHERNSELSILRRLEGSRERSRERNRDREQIRGPDHLHAYELRHSRSRSRSHEAGHGSVAADNHLSRERTDQPQGVPPSVSLRTNNIVRKAECCKPN</sequence>